<sequence length="122" mass="12878">MPCPYTGLNVPSASPRTVRPSGHRADFSRYRRTLLVDRLRCTSVSGSAPEISRPTMGSGSASVYRRKPSGSAGGSPPRVPPRLTIHRSPSIGSTIPLRPGRDPYGSGCTMVSGNRSAPSGTR</sequence>
<proteinExistence type="predicted"/>
<evidence type="ECO:0000313" key="2">
    <source>
        <dbReference type="EMBL" id="GAA3496944.1"/>
    </source>
</evidence>
<feature type="compositionally biased region" description="Polar residues" evidence="1">
    <location>
        <begin position="109"/>
        <end position="122"/>
    </location>
</feature>
<reference evidence="3" key="1">
    <citation type="journal article" date="2019" name="Int. J. Syst. Evol. Microbiol.">
        <title>The Global Catalogue of Microorganisms (GCM) 10K type strain sequencing project: providing services to taxonomists for standard genome sequencing and annotation.</title>
        <authorList>
            <consortium name="The Broad Institute Genomics Platform"/>
            <consortium name="The Broad Institute Genome Sequencing Center for Infectious Disease"/>
            <person name="Wu L."/>
            <person name="Ma J."/>
        </authorList>
    </citation>
    <scope>NUCLEOTIDE SEQUENCE [LARGE SCALE GENOMIC DNA]</scope>
    <source>
        <strain evidence="3">JCM 4816</strain>
    </source>
</reference>
<dbReference type="Proteomes" id="UP001501455">
    <property type="component" value="Unassembled WGS sequence"/>
</dbReference>
<feature type="region of interest" description="Disordered" evidence="1">
    <location>
        <begin position="41"/>
        <end position="122"/>
    </location>
</feature>
<evidence type="ECO:0000256" key="1">
    <source>
        <dbReference type="SAM" id="MobiDB-lite"/>
    </source>
</evidence>
<dbReference type="EMBL" id="BAAAXF010000027">
    <property type="protein sequence ID" value="GAA3496944.1"/>
    <property type="molecule type" value="Genomic_DNA"/>
</dbReference>
<evidence type="ECO:0000313" key="3">
    <source>
        <dbReference type="Proteomes" id="UP001501455"/>
    </source>
</evidence>
<accession>A0ABP6TQ99</accession>
<gene>
    <name evidence="2" type="ORF">GCM10019016_040450</name>
</gene>
<name>A0ABP6TQ99_9ACTN</name>
<keyword evidence="3" id="KW-1185">Reference proteome</keyword>
<protein>
    <submittedName>
        <fullName evidence="2">Uncharacterized protein</fullName>
    </submittedName>
</protein>
<feature type="region of interest" description="Disordered" evidence="1">
    <location>
        <begin position="1"/>
        <end position="27"/>
    </location>
</feature>
<organism evidence="2 3">
    <name type="scientific">Streptomyces prasinosporus</name>
    <dbReference type="NCBI Taxonomy" id="68256"/>
    <lineage>
        <taxon>Bacteria</taxon>
        <taxon>Bacillati</taxon>
        <taxon>Actinomycetota</taxon>
        <taxon>Actinomycetes</taxon>
        <taxon>Kitasatosporales</taxon>
        <taxon>Streptomycetaceae</taxon>
        <taxon>Streptomyces</taxon>
        <taxon>Streptomyces albogriseolus group</taxon>
    </lineage>
</organism>
<comment type="caution">
    <text evidence="2">The sequence shown here is derived from an EMBL/GenBank/DDBJ whole genome shotgun (WGS) entry which is preliminary data.</text>
</comment>